<protein>
    <submittedName>
        <fullName evidence="12">Methyl-accepting chemotaxis protein</fullName>
    </submittedName>
</protein>
<feature type="coiled-coil region" evidence="9">
    <location>
        <begin position="252"/>
        <end position="290"/>
    </location>
</feature>
<dbReference type="GO" id="GO:0005886">
    <property type="term" value="C:plasma membrane"/>
    <property type="evidence" value="ECO:0007669"/>
    <property type="project" value="UniProtKB-SubCell"/>
</dbReference>
<organism evidence="12 13">
    <name type="scientific">Muricoccus pecuniae</name>
    <dbReference type="NCBI Taxonomy" id="693023"/>
    <lineage>
        <taxon>Bacteria</taxon>
        <taxon>Pseudomonadati</taxon>
        <taxon>Pseudomonadota</taxon>
        <taxon>Alphaproteobacteria</taxon>
        <taxon>Acetobacterales</taxon>
        <taxon>Roseomonadaceae</taxon>
        <taxon>Muricoccus</taxon>
    </lineage>
</organism>
<dbReference type="AlphaFoldDB" id="A0A840XVD6"/>
<dbReference type="Pfam" id="PF00672">
    <property type="entry name" value="HAMP"/>
    <property type="match status" value="1"/>
</dbReference>
<keyword evidence="3 10" id="KW-0812">Transmembrane</keyword>
<sequence length="565" mass="58099">MPSILTRLSARFGLVPRLIAILLVSVLAAVAVLEAVMQQRLDQREMEAAQGSLTVNLALLRDLVARQGEGARLEEGRLLVGNTALNGRDDIVDSVQRIGGAVATIFAGDVRVATNVRRPDGTRGVGTKLAPGPVHDTVIGSGRTYQGRADILGTPHLTIYEPLRDAAGRQVGILFVGVPLAQALAAVAEAQRASLLTAAGCGLLACLLGWFAISWTLRPLRNLVRILRDAAGGRRHQGPVPCLDRRDELGDLARAVSALEEASTRNAALEQEARTRRQEEERAREAARGEIADGLERSLGGVVLGLGEAVRALNASSDGASAAADGAGRLADGASDRARQAGSNITTVAAAAEELAASVAEIARQVQAGTAVSQEVVAAVRASDETVAGLTGAATRIGEVVRLIGDIAGQTNLLALNATIEAARAGEAGKGFAVVASEVKSLASQTAKATDEIGSQIEGMRGEAERAVRSIQEIGAVVARMEAVTGAIATAVEQQGGATRDIARAAAAASDDADGAASEAQAVQAEMTAARDGLARLHDAADSIARQGGALEQGLAQAVRRIREG</sequence>
<keyword evidence="2" id="KW-1003">Cell membrane</keyword>
<keyword evidence="9" id="KW-0175">Coiled coil</keyword>
<evidence type="ECO:0000256" key="7">
    <source>
        <dbReference type="ARBA" id="ARBA00029447"/>
    </source>
</evidence>
<evidence type="ECO:0000256" key="8">
    <source>
        <dbReference type="PROSITE-ProRule" id="PRU00284"/>
    </source>
</evidence>
<evidence type="ECO:0000313" key="13">
    <source>
        <dbReference type="Proteomes" id="UP000580654"/>
    </source>
</evidence>
<dbReference type="Pfam" id="PF17202">
    <property type="entry name" value="sCache_3_3"/>
    <property type="match status" value="1"/>
</dbReference>
<keyword evidence="5 10" id="KW-0472">Membrane</keyword>
<dbReference type="PROSITE" id="PS50111">
    <property type="entry name" value="CHEMOTAXIS_TRANSDUC_2"/>
    <property type="match status" value="1"/>
</dbReference>
<evidence type="ECO:0000256" key="9">
    <source>
        <dbReference type="SAM" id="Coils"/>
    </source>
</evidence>
<dbReference type="Gene3D" id="1.10.287.950">
    <property type="entry name" value="Methyl-accepting chemotaxis protein"/>
    <property type="match status" value="1"/>
</dbReference>
<gene>
    <name evidence="12" type="ORF">FHS87_000713</name>
</gene>
<dbReference type="PANTHER" id="PTHR32089">
    <property type="entry name" value="METHYL-ACCEPTING CHEMOTAXIS PROTEIN MCPB"/>
    <property type="match status" value="1"/>
</dbReference>
<comment type="subcellular location">
    <subcellularLocation>
        <location evidence="1">Cell membrane</location>
        <topology evidence="1">Multi-pass membrane protein</topology>
    </subcellularLocation>
</comment>
<keyword evidence="4 10" id="KW-1133">Transmembrane helix</keyword>
<dbReference type="Proteomes" id="UP000580654">
    <property type="component" value="Unassembled WGS sequence"/>
</dbReference>
<evidence type="ECO:0000256" key="1">
    <source>
        <dbReference type="ARBA" id="ARBA00004651"/>
    </source>
</evidence>
<proteinExistence type="inferred from homology"/>
<dbReference type="InterPro" id="IPR003660">
    <property type="entry name" value="HAMP_dom"/>
</dbReference>
<comment type="similarity">
    <text evidence="7">Belongs to the methyl-accepting chemotaxis (MCP) protein family.</text>
</comment>
<feature type="domain" description="Methyl-accepting transducer" evidence="11">
    <location>
        <begin position="309"/>
        <end position="535"/>
    </location>
</feature>
<evidence type="ECO:0000256" key="4">
    <source>
        <dbReference type="ARBA" id="ARBA00022989"/>
    </source>
</evidence>
<reference evidence="12 13" key="1">
    <citation type="submission" date="2020-08" db="EMBL/GenBank/DDBJ databases">
        <title>Genomic Encyclopedia of Type Strains, Phase IV (KMG-IV): sequencing the most valuable type-strain genomes for metagenomic binning, comparative biology and taxonomic classification.</title>
        <authorList>
            <person name="Goeker M."/>
        </authorList>
    </citation>
    <scope>NUCLEOTIDE SEQUENCE [LARGE SCALE GENOMIC DNA]</scope>
    <source>
        <strain evidence="12 13">DSM 25622</strain>
    </source>
</reference>
<name>A0A840XVD6_9PROT</name>
<dbReference type="PRINTS" id="PR00260">
    <property type="entry name" value="CHEMTRNSDUCR"/>
</dbReference>
<feature type="transmembrane region" description="Helical" evidence="10">
    <location>
        <begin position="14"/>
        <end position="36"/>
    </location>
</feature>
<keyword evidence="6 8" id="KW-0807">Transducer</keyword>
<evidence type="ECO:0000313" key="12">
    <source>
        <dbReference type="EMBL" id="MBB5692698.1"/>
    </source>
</evidence>
<dbReference type="GO" id="GO:0004888">
    <property type="term" value="F:transmembrane signaling receptor activity"/>
    <property type="evidence" value="ECO:0007669"/>
    <property type="project" value="InterPro"/>
</dbReference>
<dbReference type="InterPro" id="IPR033463">
    <property type="entry name" value="sCache_3"/>
</dbReference>
<evidence type="ECO:0000256" key="10">
    <source>
        <dbReference type="SAM" id="Phobius"/>
    </source>
</evidence>
<dbReference type="EMBL" id="JACIJD010000002">
    <property type="protein sequence ID" value="MBB5692698.1"/>
    <property type="molecule type" value="Genomic_DNA"/>
</dbReference>
<dbReference type="GO" id="GO:0006935">
    <property type="term" value="P:chemotaxis"/>
    <property type="evidence" value="ECO:0007669"/>
    <property type="project" value="InterPro"/>
</dbReference>
<evidence type="ECO:0000259" key="11">
    <source>
        <dbReference type="PROSITE" id="PS50111"/>
    </source>
</evidence>
<dbReference type="InterPro" id="IPR029151">
    <property type="entry name" value="Sensor-like_sf"/>
</dbReference>
<dbReference type="SMART" id="SM00283">
    <property type="entry name" value="MA"/>
    <property type="match status" value="1"/>
</dbReference>
<evidence type="ECO:0000256" key="6">
    <source>
        <dbReference type="ARBA" id="ARBA00023224"/>
    </source>
</evidence>
<feature type="transmembrane region" description="Helical" evidence="10">
    <location>
        <begin position="194"/>
        <end position="217"/>
    </location>
</feature>
<dbReference type="InterPro" id="IPR004089">
    <property type="entry name" value="MCPsignal_dom"/>
</dbReference>
<dbReference type="GO" id="GO:0007165">
    <property type="term" value="P:signal transduction"/>
    <property type="evidence" value="ECO:0007669"/>
    <property type="project" value="UniProtKB-KW"/>
</dbReference>
<evidence type="ECO:0000256" key="5">
    <source>
        <dbReference type="ARBA" id="ARBA00023136"/>
    </source>
</evidence>
<dbReference type="RefSeq" id="WP_184513901.1">
    <property type="nucleotide sequence ID" value="NZ_JACIJD010000002.1"/>
</dbReference>
<comment type="caution">
    <text evidence="12">The sequence shown here is derived from an EMBL/GenBank/DDBJ whole genome shotgun (WGS) entry which is preliminary data.</text>
</comment>
<evidence type="ECO:0000256" key="3">
    <source>
        <dbReference type="ARBA" id="ARBA00022692"/>
    </source>
</evidence>
<dbReference type="Pfam" id="PF00015">
    <property type="entry name" value="MCPsignal"/>
    <property type="match status" value="1"/>
</dbReference>
<keyword evidence="13" id="KW-1185">Reference proteome</keyword>
<dbReference type="InterPro" id="IPR004090">
    <property type="entry name" value="Chemotax_Me-accpt_rcpt"/>
</dbReference>
<dbReference type="SUPFAM" id="SSF103190">
    <property type="entry name" value="Sensory domain-like"/>
    <property type="match status" value="1"/>
</dbReference>
<dbReference type="PANTHER" id="PTHR32089:SF112">
    <property type="entry name" value="LYSOZYME-LIKE PROTEIN-RELATED"/>
    <property type="match status" value="1"/>
</dbReference>
<accession>A0A840XVD6</accession>
<dbReference type="SUPFAM" id="SSF58104">
    <property type="entry name" value="Methyl-accepting chemotaxis protein (MCP) signaling domain"/>
    <property type="match status" value="1"/>
</dbReference>
<evidence type="ECO:0000256" key="2">
    <source>
        <dbReference type="ARBA" id="ARBA00022475"/>
    </source>
</evidence>
<dbReference type="Gene3D" id="6.10.340.10">
    <property type="match status" value="1"/>
</dbReference>